<keyword evidence="2" id="KW-1185">Reference proteome</keyword>
<evidence type="ECO:0000313" key="2">
    <source>
        <dbReference type="Proteomes" id="UP001150942"/>
    </source>
</evidence>
<dbReference type="OrthoDB" id="4324954at2759"/>
<accession>A0A9W9N8S5</accession>
<reference evidence="1" key="2">
    <citation type="journal article" date="2023" name="IMA Fungus">
        <title>Comparative genomic study of the Penicillium genus elucidates a diverse pangenome and 15 lateral gene transfer events.</title>
        <authorList>
            <person name="Petersen C."/>
            <person name="Sorensen T."/>
            <person name="Nielsen M.R."/>
            <person name="Sondergaard T.E."/>
            <person name="Sorensen J.L."/>
            <person name="Fitzpatrick D.A."/>
            <person name="Frisvad J.C."/>
            <person name="Nielsen K.L."/>
        </authorList>
    </citation>
    <scope>NUCLEOTIDE SEQUENCE</scope>
    <source>
        <strain evidence="1">IBT 20477</strain>
    </source>
</reference>
<proteinExistence type="predicted"/>
<gene>
    <name evidence="1" type="ORF">N7449_001798</name>
</gene>
<dbReference type="EMBL" id="JAPQKQ010000001">
    <property type="protein sequence ID" value="KAJ5214629.1"/>
    <property type="molecule type" value="Genomic_DNA"/>
</dbReference>
<name>A0A9W9N8S5_9EURO</name>
<sequence>MLPDYSSLLDIPLLGLDPSQMFDSFRNFKPVRNYHRDGRRLFEYGKGLQIPSQIFATIIGFDHFLRAIKQRKERHEIKLRALEKFTEDDTNKRHDYEKHIERFKVMIPEIAEDLHNAEVLLPQRPLKKIYDEIRQDPAWYLRKELINDCMERGGCCGRTCGCCEKRCLAGVEKGIGHCTVACWCCEVNSGYSMTDDDWRVLVQNLLDRLRSENPSYLLAMTEAYFSKPGIFGLGKMSMARSLAWYWKKGSLWQWKRVSK</sequence>
<evidence type="ECO:0000313" key="1">
    <source>
        <dbReference type="EMBL" id="KAJ5214629.1"/>
    </source>
</evidence>
<dbReference type="AlphaFoldDB" id="A0A9W9N8S5"/>
<comment type="caution">
    <text evidence="1">The sequence shown here is derived from an EMBL/GenBank/DDBJ whole genome shotgun (WGS) entry which is preliminary data.</text>
</comment>
<dbReference type="Proteomes" id="UP001150942">
    <property type="component" value="Unassembled WGS sequence"/>
</dbReference>
<protein>
    <submittedName>
        <fullName evidence="1">Uncharacterized protein</fullName>
    </submittedName>
</protein>
<organism evidence="1 2">
    <name type="scientific">Penicillium cf. viridicatum</name>
    <dbReference type="NCBI Taxonomy" id="2972119"/>
    <lineage>
        <taxon>Eukaryota</taxon>
        <taxon>Fungi</taxon>
        <taxon>Dikarya</taxon>
        <taxon>Ascomycota</taxon>
        <taxon>Pezizomycotina</taxon>
        <taxon>Eurotiomycetes</taxon>
        <taxon>Eurotiomycetidae</taxon>
        <taxon>Eurotiales</taxon>
        <taxon>Aspergillaceae</taxon>
        <taxon>Penicillium</taxon>
    </lineage>
</organism>
<reference evidence="1" key="1">
    <citation type="submission" date="2022-11" db="EMBL/GenBank/DDBJ databases">
        <authorList>
            <person name="Petersen C."/>
        </authorList>
    </citation>
    <scope>NUCLEOTIDE SEQUENCE</scope>
    <source>
        <strain evidence="1">IBT 20477</strain>
    </source>
</reference>